<feature type="transmembrane region" description="Helical" evidence="7">
    <location>
        <begin position="321"/>
        <end position="342"/>
    </location>
</feature>
<reference evidence="9" key="1">
    <citation type="submission" date="2018-06" db="EMBL/GenBank/DDBJ databases">
        <authorList>
            <person name="Zhirakovskaya E."/>
        </authorList>
    </citation>
    <scope>NUCLEOTIDE SEQUENCE</scope>
</reference>
<evidence type="ECO:0000259" key="8">
    <source>
        <dbReference type="PROSITE" id="PS50928"/>
    </source>
</evidence>
<dbReference type="PROSITE" id="PS50928">
    <property type="entry name" value="ABC_TM1"/>
    <property type="match status" value="1"/>
</dbReference>
<evidence type="ECO:0000256" key="7">
    <source>
        <dbReference type="SAM" id="Phobius"/>
    </source>
</evidence>
<evidence type="ECO:0000256" key="3">
    <source>
        <dbReference type="ARBA" id="ARBA00022475"/>
    </source>
</evidence>
<evidence type="ECO:0000313" key="9">
    <source>
        <dbReference type="EMBL" id="VAX08396.1"/>
    </source>
</evidence>
<dbReference type="GO" id="GO:0055085">
    <property type="term" value="P:transmembrane transport"/>
    <property type="evidence" value="ECO:0007669"/>
    <property type="project" value="InterPro"/>
</dbReference>
<dbReference type="InterPro" id="IPR000515">
    <property type="entry name" value="MetI-like"/>
</dbReference>
<sequence length="509" mass="56603">MLVFTNTNSSLTHNNTLKSPLLRTSLIFVGIALVCIAFADLQIVTVYPWQELGRLGMGILTPDFFATEDLLSALINTISFALLGVTLGNIAGFGLALIFHFRAIRVLCAIVRSVHELFWALIFLQIFGLSWLTGILAIAIPYSGIIAKVYSEILEESDPAPLKVIPAGTSNVSIFLFARLPGAWTHFKTYSLYRLECGLRSSAILGFIGLPTIGFHLESAFMQGNYSEAAALLIIFFVIIATIRKWMHQALLPVYLTGALFLLPGETNISWANIVRFFTEDIVPHPLRMAQEINSTVLMELWHWYSHLFINQALPGAISTLQLSLIALVGTGILTLLFFPLISPKFFNRFGRNTGHLFLVVIRSTPEYILAYVLLQLWGPSMLPAVVALALHNGGIIGHLIGHYTATLSVRPDAPKGLNLYTYEILPRVYPQFLAFLFYRWEVIIRETAILGILGIHTIGFYIDSAFADIRIDRALFLIAITAALNIGIDALSRTIRTRLRLKTTPDIE</sequence>
<evidence type="ECO:0000256" key="2">
    <source>
        <dbReference type="ARBA" id="ARBA00022448"/>
    </source>
</evidence>
<feature type="transmembrane region" description="Helical" evidence="7">
    <location>
        <begin position="117"/>
        <end position="140"/>
    </location>
</feature>
<accession>A0A3B1AQZ2</accession>
<gene>
    <name evidence="9" type="ORF">MNBD_GAMMA26-561</name>
</gene>
<evidence type="ECO:0000256" key="6">
    <source>
        <dbReference type="ARBA" id="ARBA00023136"/>
    </source>
</evidence>
<feature type="transmembrane region" description="Helical" evidence="7">
    <location>
        <begin position="229"/>
        <end position="247"/>
    </location>
</feature>
<dbReference type="PANTHER" id="PTHR30043">
    <property type="entry name" value="PHOSPHONATES TRANSPORT SYSTEM PERMEASE PROTEIN"/>
    <property type="match status" value="1"/>
</dbReference>
<evidence type="ECO:0000256" key="4">
    <source>
        <dbReference type="ARBA" id="ARBA00022692"/>
    </source>
</evidence>
<protein>
    <submittedName>
        <fullName evidence="9">ABC transporter, permease protein</fullName>
    </submittedName>
</protein>
<feature type="transmembrane region" description="Helical" evidence="7">
    <location>
        <begin position="70"/>
        <end position="97"/>
    </location>
</feature>
<evidence type="ECO:0000256" key="5">
    <source>
        <dbReference type="ARBA" id="ARBA00022989"/>
    </source>
</evidence>
<comment type="subcellular location">
    <subcellularLocation>
        <location evidence="1">Cell membrane</location>
        <topology evidence="1">Multi-pass membrane protein</topology>
    </subcellularLocation>
</comment>
<dbReference type="EMBL" id="UOFX01000035">
    <property type="protein sequence ID" value="VAX08396.1"/>
    <property type="molecule type" value="Genomic_DNA"/>
</dbReference>
<feature type="transmembrane region" description="Helical" evidence="7">
    <location>
        <begin position="475"/>
        <end position="493"/>
    </location>
</feature>
<feature type="transmembrane region" description="Helical" evidence="7">
    <location>
        <begin position="26"/>
        <end position="50"/>
    </location>
</feature>
<feature type="transmembrane region" description="Helical" evidence="7">
    <location>
        <begin position="254"/>
        <end position="274"/>
    </location>
</feature>
<proteinExistence type="predicted"/>
<keyword evidence="4 7" id="KW-0812">Transmembrane</keyword>
<evidence type="ECO:0000256" key="1">
    <source>
        <dbReference type="ARBA" id="ARBA00004651"/>
    </source>
</evidence>
<keyword evidence="3" id="KW-1003">Cell membrane</keyword>
<dbReference type="GO" id="GO:0005886">
    <property type="term" value="C:plasma membrane"/>
    <property type="evidence" value="ECO:0007669"/>
    <property type="project" value="UniProtKB-SubCell"/>
</dbReference>
<keyword evidence="2" id="KW-0813">Transport</keyword>
<dbReference type="InterPro" id="IPR035906">
    <property type="entry name" value="MetI-like_sf"/>
</dbReference>
<feature type="transmembrane region" description="Helical" evidence="7">
    <location>
        <begin position="443"/>
        <end position="463"/>
    </location>
</feature>
<organism evidence="9">
    <name type="scientific">hydrothermal vent metagenome</name>
    <dbReference type="NCBI Taxonomy" id="652676"/>
    <lineage>
        <taxon>unclassified sequences</taxon>
        <taxon>metagenomes</taxon>
        <taxon>ecological metagenomes</taxon>
    </lineage>
</organism>
<dbReference type="PANTHER" id="PTHR30043:SF1">
    <property type="entry name" value="ABC TRANSPORT SYSTEM PERMEASE PROTEIN P69"/>
    <property type="match status" value="1"/>
</dbReference>
<keyword evidence="5 7" id="KW-1133">Transmembrane helix</keyword>
<keyword evidence="6 7" id="KW-0472">Membrane</keyword>
<name>A0A3B1AQZ2_9ZZZZ</name>
<feature type="domain" description="ABC transmembrane type-1" evidence="8">
    <location>
        <begin position="74"/>
        <end position="245"/>
    </location>
</feature>
<dbReference type="Gene3D" id="1.10.3720.10">
    <property type="entry name" value="MetI-like"/>
    <property type="match status" value="1"/>
</dbReference>
<dbReference type="SUPFAM" id="SSF161098">
    <property type="entry name" value="MetI-like"/>
    <property type="match status" value="2"/>
</dbReference>
<dbReference type="AlphaFoldDB" id="A0A3B1AQZ2"/>